<dbReference type="Pfam" id="PF20434">
    <property type="entry name" value="BD-FAE"/>
    <property type="match status" value="1"/>
</dbReference>
<protein>
    <submittedName>
        <fullName evidence="4">Alpha/beta hydrolase</fullName>
    </submittedName>
</protein>
<dbReference type="Gene3D" id="3.40.50.1820">
    <property type="entry name" value="alpha/beta hydrolase"/>
    <property type="match status" value="1"/>
</dbReference>
<dbReference type="EMBL" id="JBELOE010000265">
    <property type="protein sequence ID" value="MER2493457.1"/>
    <property type="molecule type" value="Genomic_DNA"/>
</dbReference>
<dbReference type="PANTHER" id="PTHR48081">
    <property type="entry name" value="AB HYDROLASE SUPERFAMILY PROTEIN C4A8.06C"/>
    <property type="match status" value="1"/>
</dbReference>
<sequence length="342" mass="38492">MKIPTKNAHIIKNLFCISLLIWSLILCQALSAFPVDAYAVSDNYTLEERYERYKVKHPELRYPNAVMSPGIKIYFERRYLKANRQSESEGEGEGEKSSQPLNRDLHLDIFAPQTHNNNKTTFVLIHGGGWRSGNKSHMYSLANTLVSYGHAAIIPEYRLSIEAQYPAALVDLEQALFWIKNNAEHYALNTNNITIVGGSSGGQLAALLAFKNAGKFSNIKSIVSLDGVLSLTDPQALKYENKNGERSAAALWLGGAYEQIPHLWQQASPVNYIDAESPHLLFISSGQKRFSAGFETAKERLKAVGKNAEIMRFENTIHTFWLFEPWLTQVAKKLNEFVEKTP</sequence>
<gene>
    <name evidence="4" type="ORF">ABS311_16385</name>
</gene>
<reference evidence="4 5" key="1">
    <citation type="submission" date="2024-06" db="EMBL/GenBank/DDBJ databases">
        <authorList>
            <person name="Chen R.Y."/>
        </authorList>
    </citation>
    <scope>NUCLEOTIDE SEQUENCE [LARGE SCALE GENOMIC DNA]</scope>
    <source>
        <strain evidence="4 5">D2</strain>
    </source>
</reference>
<feature type="domain" description="BD-FAE-like" evidence="3">
    <location>
        <begin position="107"/>
        <end position="283"/>
    </location>
</feature>
<evidence type="ECO:0000256" key="2">
    <source>
        <dbReference type="ARBA" id="ARBA00022801"/>
    </source>
</evidence>
<evidence type="ECO:0000256" key="1">
    <source>
        <dbReference type="ARBA" id="ARBA00010515"/>
    </source>
</evidence>
<dbReference type="InterPro" id="IPR049492">
    <property type="entry name" value="BD-FAE-like_dom"/>
</dbReference>
<proteinExistence type="inferred from homology"/>
<comment type="caution">
    <text evidence="4">The sequence shown here is derived from an EMBL/GenBank/DDBJ whole genome shotgun (WGS) entry which is preliminary data.</text>
</comment>
<dbReference type="InterPro" id="IPR050300">
    <property type="entry name" value="GDXG_lipolytic_enzyme"/>
</dbReference>
<comment type="similarity">
    <text evidence="1">Belongs to the 'GDXG' lipolytic enzyme family.</text>
</comment>
<keyword evidence="2 4" id="KW-0378">Hydrolase</keyword>
<keyword evidence="5" id="KW-1185">Reference proteome</keyword>
<evidence type="ECO:0000259" key="3">
    <source>
        <dbReference type="Pfam" id="PF20434"/>
    </source>
</evidence>
<dbReference type="SUPFAM" id="SSF53474">
    <property type="entry name" value="alpha/beta-Hydrolases"/>
    <property type="match status" value="1"/>
</dbReference>
<organism evidence="4 5">
    <name type="scientific">Catenovulum sediminis</name>
    <dbReference type="NCBI Taxonomy" id="1740262"/>
    <lineage>
        <taxon>Bacteria</taxon>
        <taxon>Pseudomonadati</taxon>
        <taxon>Pseudomonadota</taxon>
        <taxon>Gammaproteobacteria</taxon>
        <taxon>Alteromonadales</taxon>
        <taxon>Alteromonadaceae</taxon>
        <taxon>Catenovulum</taxon>
    </lineage>
</organism>
<evidence type="ECO:0000313" key="4">
    <source>
        <dbReference type="EMBL" id="MER2493457.1"/>
    </source>
</evidence>
<evidence type="ECO:0000313" key="5">
    <source>
        <dbReference type="Proteomes" id="UP001467690"/>
    </source>
</evidence>
<accession>A0ABV1RKJ4</accession>
<dbReference type="GO" id="GO:0016787">
    <property type="term" value="F:hydrolase activity"/>
    <property type="evidence" value="ECO:0007669"/>
    <property type="project" value="UniProtKB-KW"/>
</dbReference>
<dbReference type="RefSeq" id="WP_350402624.1">
    <property type="nucleotide sequence ID" value="NZ_JBELOE010000265.1"/>
</dbReference>
<dbReference type="InterPro" id="IPR029058">
    <property type="entry name" value="AB_hydrolase_fold"/>
</dbReference>
<dbReference type="PROSITE" id="PS01173">
    <property type="entry name" value="LIPASE_GDXG_HIS"/>
    <property type="match status" value="1"/>
</dbReference>
<name>A0ABV1RKJ4_9ALTE</name>
<dbReference type="InterPro" id="IPR002168">
    <property type="entry name" value="Lipase_GDXG_HIS_AS"/>
</dbReference>
<dbReference type="Proteomes" id="UP001467690">
    <property type="component" value="Unassembled WGS sequence"/>
</dbReference>